<dbReference type="AlphaFoldDB" id="A0A1W1UZ34"/>
<accession>A0A1W1UZ34</accession>
<keyword evidence="2" id="KW-1185">Reference proteome</keyword>
<evidence type="ECO:0000313" key="1">
    <source>
        <dbReference type="EMBL" id="SMB86357.1"/>
    </source>
</evidence>
<organism evidence="1 2">
    <name type="scientific">Peptoniphilus asaccharolyticus DSM 20463</name>
    <dbReference type="NCBI Taxonomy" id="573058"/>
    <lineage>
        <taxon>Bacteria</taxon>
        <taxon>Bacillati</taxon>
        <taxon>Bacillota</taxon>
        <taxon>Tissierellia</taxon>
        <taxon>Tissierellales</taxon>
        <taxon>Peptoniphilaceae</taxon>
        <taxon>Peptoniphilus</taxon>
    </lineage>
</organism>
<dbReference type="EMBL" id="FWWR01000009">
    <property type="protein sequence ID" value="SMB86357.1"/>
    <property type="molecule type" value="Genomic_DNA"/>
</dbReference>
<gene>
    <name evidence="1" type="ORF">SAMN00017477_0883</name>
</gene>
<sequence>MKFLKVIFKSGRVYDYPVENEIKISNNFLIIKNKDDYAKIWLNSVASYVVIYNVNTEVHEKTS</sequence>
<protein>
    <submittedName>
        <fullName evidence="1">Uncharacterized protein</fullName>
    </submittedName>
</protein>
<evidence type="ECO:0000313" key="2">
    <source>
        <dbReference type="Proteomes" id="UP000192368"/>
    </source>
</evidence>
<dbReference type="Proteomes" id="UP000192368">
    <property type="component" value="Unassembled WGS sequence"/>
</dbReference>
<name>A0A1W1UZ34_PEPAS</name>
<dbReference type="RefSeq" id="WP_084230521.1">
    <property type="nucleotide sequence ID" value="NZ_FWWR01000009.1"/>
</dbReference>
<dbReference type="STRING" id="573058.SAMN00017477_0883"/>
<reference evidence="2" key="1">
    <citation type="submission" date="2017-04" db="EMBL/GenBank/DDBJ databases">
        <authorList>
            <person name="Varghese N."/>
            <person name="Submissions S."/>
        </authorList>
    </citation>
    <scope>NUCLEOTIDE SEQUENCE [LARGE SCALE GENOMIC DNA]</scope>
    <source>
        <strain evidence="2">DSM 20463</strain>
    </source>
</reference>
<proteinExistence type="predicted"/>